<comment type="catalytic activity">
    <reaction evidence="10">
        <text>a cytidine in RNA + acetyl-CoA + ATP + H2O = an N(4)-acetylcytidine in RNA + ADP + phosphate + CoA + H(+)</text>
        <dbReference type="Rhea" id="RHEA:82211"/>
        <dbReference type="Rhea" id="RHEA-COMP:15704"/>
        <dbReference type="Rhea" id="RHEA-COMP:19834"/>
        <dbReference type="ChEBI" id="CHEBI:15377"/>
        <dbReference type="ChEBI" id="CHEBI:15378"/>
        <dbReference type="ChEBI" id="CHEBI:30616"/>
        <dbReference type="ChEBI" id="CHEBI:43474"/>
        <dbReference type="ChEBI" id="CHEBI:57287"/>
        <dbReference type="ChEBI" id="CHEBI:57288"/>
        <dbReference type="ChEBI" id="CHEBI:74900"/>
        <dbReference type="ChEBI" id="CHEBI:82748"/>
        <dbReference type="ChEBI" id="CHEBI:456216"/>
    </reaction>
</comment>
<dbReference type="InterPro" id="IPR027417">
    <property type="entry name" value="P-loop_NTPase"/>
</dbReference>
<evidence type="ECO:0000259" key="14">
    <source>
        <dbReference type="Pfam" id="PF05127"/>
    </source>
</evidence>
<sequence>MDLARSLRAEARRSNERRVLVLAGDAPRTRDRAAAALDAAEIPREETTLLGPDEFLGCERHEQARASELLGRTRTAVVLDCHDELRPNALGTAVGAVDGGGLLVLLTPSLEEWPEKRDAFDGTLAVPPFGVDDVSGHFRRRLVETLRAHRGVAVVRVTAEGDTVEKRGLTDPPPRRPTAPPAPPDDAAFRPETYDACLTDDQVAAIRAFETLREVGNAVVVEADRGRGKSSAAGLAAANLALDGRDVLVTAPQYRSAAEVFARAASLFETCDVAFEGDREDAPRELRVAGDGAVDSSGDSEGGGDGRSGGRIRFAKPAAAVELPEDPDVVVVDEAAALPVRRLESLLSAPAVAFTTTVHGYEGAGRGFSVRFRDRLAESDRAVTDVTMTTPIRYADADPVETWAFRALLLDARPPVEQLVADATPETVEYRRLTSADLLADEHLLREVFGLLVLAHYRTEPADLARLLDAPNLSARALTTSDRQSDRDHVVAVALLAQEGDLDAETRATMYEGGRIRGNMVPDVLTTQLRDEAAGVPVGQRVLRIATHAAVRSRGLGSRLLDGVRTEFDDEADWLGVGYGATPELVRFWRRNGFDTVHLSTSRNDTSGEYSAVMLDPRSETGRALAERHAEWFLARVGAVLSDALSDCDPDVVRAALRAVDGAPPLDLSDWEWRLVAGVPGGAAILDTDPAPFRALAVRHLVAPDDPDALTDREERLLVRKVLQARSWDSVTDELGFVSRRQCMRALGGSVERLTRLYGEEWVQEELDRHT</sequence>
<keyword evidence="2 12" id="KW-0820">tRNA-binding</keyword>
<dbReference type="NCBIfam" id="NF041296">
    <property type="entry name" value="RNAactase_tcmA_Halo"/>
    <property type="match status" value="1"/>
</dbReference>
<proteinExistence type="inferred from homology"/>
<dbReference type="AlphaFoldDB" id="A0A8J7Y6N5"/>
<dbReference type="GO" id="GO:0002101">
    <property type="term" value="P:tRNA wobble cytosine modification"/>
    <property type="evidence" value="ECO:0007669"/>
    <property type="project" value="UniProtKB-UniRule"/>
</dbReference>
<evidence type="ECO:0000256" key="10">
    <source>
        <dbReference type="ARBA" id="ARBA00049889"/>
    </source>
</evidence>
<evidence type="ECO:0000256" key="2">
    <source>
        <dbReference type="ARBA" id="ARBA00022555"/>
    </source>
</evidence>
<evidence type="ECO:0000256" key="7">
    <source>
        <dbReference type="ARBA" id="ARBA00022884"/>
    </source>
</evidence>
<feature type="domain" description="TmcA/NAT10 N-terminal" evidence="15">
    <location>
        <begin position="4"/>
        <end position="155"/>
    </location>
</feature>
<comment type="subcellular location">
    <subcellularLocation>
        <location evidence="12">Cytoplasm</location>
    </subcellularLocation>
</comment>
<feature type="binding site" evidence="12">
    <location>
        <begin position="545"/>
        <end position="547"/>
    </location>
    <ligand>
        <name>acetyl-CoA</name>
        <dbReference type="ChEBI" id="CHEBI:57288"/>
    </ligand>
</feature>
<dbReference type="InterPro" id="IPR053477">
    <property type="entry name" value="tRNA_Cytidine_AcTrnsfr"/>
</dbReference>
<comment type="catalytic activity">
    <reaction evidence="11">
        <text>a cytidine in mRNA + acetyl-CoA + ATP + H2O = an N(4)-acetylcytidine in mRNA + ADP + phosphate + CoA + H(+)</text>
        <dbReference type="Rhea" id="RHEA:58480"/>
        <dbReference type="Rhea" id="RHEA-COMP:15145"/>
        <dbReference type="Rhea" id="RHEA-COMP:15146"/>
        <dbReference type="ChEBI" id="CHEBI:15377"/>
        <dbReference type="ChEBI" id="CHEBI:15378"/>
        <dbReference type="ChEBI" id="CHEBI:30616"/>
        <dbReference type="ChEBI" id="CHEBI:43474"/>
        <dbReference type="ChEBI" id="CHEBI:57287"/>
        <dbReference type="ChEBI" id="CHEBI:57288"/>
        <dbReference type="ChEBI" id="CHEBI:74900"/>
        <dbReference type="ChEBI" id="CHEBI:82748"/>
        <dbReference type="ChEBI" id="CHEBI:456216"/>
    </reaction>
</comment>
<dbReference type="OrthoDB" id="312894at2157"/>
<feature type="binding site" evidence="12">
    <location>
        <position position="584"/>
    </location>
    <ligand>
        <name>acetyl-CoA</name>
        <dbReference type="ChEBI" id="CHEBI:57288"/>
    </ligand>
</feature>
<accession>A0A8J7Y6N5</accession>
<feature type="compositionally biased region" description="Pro residues" evidence="13">
    <location>
        <begin position="171"/>
        <end position="184"/>
    </location>
</feature>
<dbReference type="InterPro" id="IPR016181">
    <property type="entry name" value="Acyl_CoA_acyltransferase"/>
</dbReference>
<keyword evidence="18" id="KW-1185">Reference proteome</keyword>
<keyword evidence="3 12" id="KW-0808">Transferase</keyword>
<comment type="catalytic activity">
    <reaction evidence="9">
        <text>a cytidine in tRNA + acetyl-CoA + ATP + H2O = an N(4)-acetylcytidine in tRNA + ADP + phosphate + CoA + H(+)</text>
        <dbReference type="Rhea" id="RHEA:53876"/>
        <dbReference type="Rhea" id="RHEA-COMP:13670"/>
        <dbReference type="Rhea" id="RHEA-COMP:13671"/>
        <dbReference type="ChEBI" id="CHEBI:15377"/>
        <dbReference type="ChEBI" id="CHEBI:15378"/>
        <dbReference type="ChEBI" id="CHEBI:30616"/>
        <dbReference type="ChEBI" id="CHEBI:43474"/>
        <dbReference type="ChEBI" id="CHEBI:57287"/>
        <dbReference type="ChEBI" id="CHEBI:57288"/>
        <dbReference type="ChEBI" id="CHEBI:74900"/>
        <dbReference type="ChEBI" id="CHEBI:82748"/>
        <dbReference type="ChEBI" id="CHEBI:456216"/>
    </reaction>
</comment>
<feature type="domain" description="N-acetyltransferase" evidence="16">
    <location>
        <begin position="448"/>
        <end position="565"/>
    </location>
</feature>
<feature type="compositionally biased region" description="Low complexity" evidence="13">
    <location>
        <begin position="289"/>
        <end position="299"/>
    </location>
</feature>
<feature type="region of interest" description="Disordered" evidence="13">
    <location>
        <begin position="163"/>
        <end position="188"/>
    </location>
</feature>
<dbReference type="EC" id="2.3.1.193" evidence="12"/>
<dbReference type="GO" id="GO:0000049">
    <property type="term" value="F:tRNA binding"/>
    <property type="evidence" value="ECO:0007669"/>
    <property type="project" value="UniProtKB-UniRule"/>
</dbReference>
<dbReference type="GO" id="GO:0005737">
    <property type="term" value="C:cytoplasm"/>
    <property type="evidence" value="ECO:0007669"/>
    <property type="project" value="UniProtKB-SubCell"/>
</dbReference>
<evidence type="ECO:0000259" key="16">
    <source>
        <dbReference type="Pfam" id="PF13718"/>
    </source>
</evidence>
<evidence type="ECO:0000256" key="11">
    <source>
        <dbReference type="ARBA" id="ARBA00049914"/>
    </source>
</evidence>
<dbReference type="InterPro" id="IPR013562">
    <property type="entry name" value="TmcA/NAT10_N"/>
</dbReference>
<dbReference type="RefSeq" id="WP_162315844.1">
    <property type="nucleotide sequence ID" value="NZ_JAHQXF010000001.1"/>
</dbReference>
<dbReference type="GO" id="GO:1990883">
    <property type="term" value="F:18S rRNA cytidine N-acetyltransferase activity"/>
    <property type="evidence" value="ECO:0007669"/>
    <property type="project" value="TreeGrafter"/>
</dbReference>
<dbReference type="GO" id="GO:0051391">
    <property type="term" value="P:tRNA acetylation"/>
    <property type="evidence" value="ECO:0007669"/>
    <property type="project" value="UniProtKB-UniRule"/>
</dbReference>
<dbReference type="GO" id="GO:0005524">
    <property type="term" value="F:ATP binding"/>
    <property type="evidence" value="ECO:0007669"/>
    <property type="project" value="UniProtKB-UniRule"/>
</dbReference>
<dbReference type="HAMAP" id="MF_01886">
    <property type="entry name" value="tRNA_acetyltr_TmcA"/>
    <property type="match status" value="1"/>
</dbReference>
<keyword evidence="8 12" id="KW-0012">Acyltransferase</keyword>
<dbReference type="GO" id="GO:1904812">
    <property type="term" value="P:rRNA acetylation involved in maturation of SSU-rRNA"/>
    <property type="evidence" value="ECO:0007669"/>
    <property type="project" value="TreeGrafter"/>
</dbReference>
<dbReference type="InterPro" id="IPR032672">
    <property type="entry name" value="TmcA/NAT10/Kre33"/>
</dbReference>
<feature type="binding site" evidence="12">
    <location>
        <position position="591"/>
    </location>
    <ligand>
        <name>acetyl-CoA</name>
        <dbReference type="ChEBI" id="CHEBI:57288"/>
    </ligand>
</feature>
<dbReference type="GO" id="GO:0051392">
    <property type="term" value="F:tRNA cytidine N4-acetyltransferase activity"/>
    <property type="evidence" value="ECO:0007669"/>
    <property type="project" value="UniProtKB-UniRule"/>
</dbReference>
<feature type="domain" description="TcmA/NAT10 helicase" evidence="14">
    <location>
        <begin position="220"/>
        <end position="411"/>
    </location>
</feature>
<dbReference type="Pfam" id="PF05127">
    <property type="entry name" value="NAT10_TcmA_helicase"/>
    <property type="match status" value="1"/>
</dbReference>
<keyword evidence="4 12" id="KW-0819">tRNA processing</keyword>
<evidence type="ECO:0000256" key="8">
    <source>
        <dbReference type="ARBA" id="ARBA00023315"/>
    </source>
</evidence>
<dbReference type="EMBL" id="JAHQXF010000001">
    <property type="protein sequence ID" value="MBV0922659.1"/>
    <property type="molecule type" value="Genomic_DNA"/>
</dbReference>
<name>A0A8J7Y6N5_9EURY</name>
<evidence type="ECO:0000256" key="12">
    <source>
        <dbReference type="HAMAP-Rule" id="MF_01886"/>
    </source>
</evidence>
<keyword evidence="1 12" id="KW-0963">Cytoplasm</keyword>
<dbReference type="Gene3D" id="3.40.50.11040">
    <property type="match status" value="1"/>
</dbReference>
<dbReference type="Pfam" id="PF13718">
    <property type="entry name" value="GNAT_acetyltr_2"/>
    <property type="match status" value="2"/>
</dbReference>
<comment type="function">
    <text evidence="12">Catalyzes the formation of N(4)-acetylcytidine (ac(4)C) at the wobble position of tRNA(Met), by using acetyl-CoA as an acetyl donor and ATP (or GTP).</text>
</comment>
<gene>
    <name evidence="12" type="primary">tmcA</name>
    <name evidence="17" type="ORF">KTS45_00450</name>
</gene>
<comment type="catalytic activity">
    <reaction evidence="12">
        <text>cytidine(34) in elongator tRNA(Met) + acetyl-CoA + ATP + H2O = N(4)-acetylcytidine(34) in elongator tRNA(Met) + ADP + phosphate + CoA + H(+)</text>
        <dbReference type="Rhea" id="RHEA:43788"/>
        <dbReference type="Rhea" id="RHEA-COMP:10693"/>
        <dbReference type="Rhea" id="RHEA-COMP:10694"/>
        <dbReference type="ChEBI" id="CHEBI:15377"/>
        <dbReference type="ChEBI" id="CHEBI:15378"/>
        <dbReference type="ChEBI" id="CHEBI:30616"/>
        <dbReference type="ChEBI" id="CHEBI:43474"/>
        <dbReference type="ChEBI" id="CHEBI:57287"/>
        <dbReference type="ChEBI" id="CHEBI:57288"/>
        <dbReference type="ChEBI" id="CHEBI:74900"/>
        <dbReference type="ChEBI" id="CHEBI:82748"/>
        <dbReference type="ChEBI" id="CHEBI:456216"/>
        <dbReference type="EC" id="2.3.1.193"/>
    </reaction>
</comment>
<feature type="compositionally biased region" description="Gly residues" evidence="13">
    <location>
        <begin position="300"/>
        <end position="309"/>
    </location>
</feature>
<keyword evidence="6 12" id="KW-0067">ATP-binding</keyword>
<dbReference type="Proteomes" id="UP000766550">
    <property type="component" value="Unassembled WGS sequence"/>
</dbReference>
<evidence type="ECO:0000256" key="3">
    <source>
        <dbReference type="ARBA" id="ARBA00022679"/>
    </source>
</evidence>
<feature type="binding site" evidence="12">
    <location>
        <position position="202"/>
    </location>
    <ligand>
        <name>ATP</name>
        <dbReference type="ChEBI" id="CHEBI:30616"/>
    </ligand>
</feature>
<feature type="region of interest" description="Disordered" evidence="13">
    <location>
        <begin position="285"/>
        <end position="311"/>
    </location>
</feature>
<evidence type="ECO:0000313" key="17">
    <source>
        <dbReference type="EMBL" id="MBV0922659.1"/>
    </source>
</evidence>
<evidence type="ECO:0000256" key="9">
    <source>
        <dbReference type="ARBA" id="ARBA00049883"/>
    </source>
</evidence>
<evidence type="ECO:0000256" key="5">
    <source>
        <dbReference type="ARBA" id="ARBA00022741"/>
    </source>
</evidence>
<comment type="caution">
    <text evidence="12">Lacks conserved residue(s) required for the propagation of feature annotation.</text>
</comment>
<evidence type="ECO:0000256" key="1">
    <source>
        <dbReference type="ARBA" id="ARBA00022490"/>
    </source>
</evidence>
<protein>
    <recommendedName>
        <fullName evidence="12">tRNA(Met) cytidine acetyltransferase TmcA</fullName>
        <ecNumber evidence="12">2.3.1.193</ecNumber>
    </recommendedName>
</protein>
<feature type="domain" description="N-acetyltransferase" evidence="16">
    <location>
        <begin position="570"/>
        <end position="616"/>
    </location>
</feature>
<keyword evidence="5 12" id="KW-0547">Nucleotide-binding</keyword>
<reference evidence="17 18" key="1">
    <citation type="submission" date="2021-06" db="EMBL/GenBank/DDBJ databases">
        <title>New haloarchaea isolates fom saline soil.</title>
        <authorList>
            <person name="Duran-Viseras A."/>
            <person name="Sanchez-Porro C.S."/>
            <person name="Ventosa A."/>
        </authorList>
    </citation>
    <scope>NUCLEOTIDE SEQUENCE [LARGE SCALE GENOMIC DNA]</scope>
    <source>
        <strain evidence="17 18">JCM 183640</strain>
    </source>
</reference>
<dbReference type="SUPFAM" id="SSF55729">
    <property type="entry name" value="Acyl-CoA N-acyltransferases (Nat)"/>
    <property type="match status" value="1"/>
</dbReference>
<dbReference type="InterPro" id="IPR024914">
    <property type="entry name" value="tRNA_acetyltr_TmcA"/>
</dbReference>
<evidence type="ECO:0000256" key="13">
    <source>
        <dbReference type="SAM" id="MobiDB-lite"/>
    </source>
</evidence>
<dbReference type="PANTHER" id="PTHR10925:SF5">
    <property type="entry name" value="RNA CYTIDINE ACETYLTRANSFERASE"/>
    <property type="match status" value="1"/>
</dbReference>
<organism evidence="17 18">
    <name type="scientific">Haloarcula limicola</name>
    <dbReference type="NCBI Taxonomy" id="1429915"/>
    <lineage>
        <taxon>Archaea</taxon>
        <taxon>Methanobacteriati</taxon>
        <taxon>Methanobacteriota</taxon>
        <taxon>Stenosarchaea group</taxon>
        <taxon>Halobacteria</taxon>
        <taxon>Halobacteriales</taxon>
        <taxon>Haloarculaceae</taxon>
        <taxon>Haloarcula</taxon>
    </lineage>
</organism>
<dbReference type="InterPro" id="IPR000182">
    <property type="entry name" value="GNAT_dom"/>
</dbReference>
<dbReference type="PANTHER" id="PTHR10925">
    <property type="entry name" value="N-ACETYLTRANSFERASE 10"/>
    <property type="match status" value="1"/>
</dbReference>
<dbReference type="Gene3D" id="3.40.630.30">
    <property type="match status" value="1"/>
</dbReference>
<evidence type="ECO:0000256" key="6">
    <source>
        <dbReference type="ARBA" id="ARBA00022840"/>
    </source>
</evidence>
<dbReference type="Gene3D" id="3.40.50.300">
    <property type="entry name" value="P-loop containing nucleotide triphosphate hydrolases"/>
    <property type="match status" value="1"/>
</dbReference>
<comment type="caution">
    <text evidence="17">The sequence shown here is derived from an EMBL/GenBank/DDBJ whole genome shotgun (WGS) entry which is preliminary data.</text>
</comment>
<dbReference type="InterPro" id="IPR007807">
    <property type="entry name" value="TcmA/NAT10_helicase"/>
</dbReference>
<evidence type="ECO:0000256" key="4">
    <source>
        <dbReference type="ARBA" id="ARBA00022694"/>
    </source>
</evidence>
<dbReference type="SUPFAM" id="SSF52540">
    <property type="entry name" value="P-loop containing nucleoside triphosphate hydrolases"/>
    <property type="match status" value="1"/>
</dbReference>
<evidence type="ECO:0000313" key="18">
    <source>
        <dbReference type="Proteomes" id="UP000766550"/>
    </source>
</evidence>
<keyword evidence="7 12" id="KW-0694">RNA-binding</keyword>
<comment type="similarity">
    <text evidence="12">Belongs to the TmcA family.</text>
</comment>
<evidence type="ECO:0000259" key="15">
    <source>
        <dbReference type="Pfam" id="PF08351"/>
    </source>
</evidence>
<feature type="binding site" evidence="12">
    <location>
        <position position="393"/>
    </location>
    <ligand>
        <name>ATP</name>
        <dbReference type="ChEBI" id="CHEBI:30616"/>
    </ligand>
</feature>
<dbReference type="Pfam" id="PF08351">
    <property type="entry name" value="TmcA_N"/>
    <property type="match status" value="1"/>
</dbReference>